<keyword evidence="3" id="KW-1185">Reference proteome</keyword>
<gene>
    <name evidence="2" type="ORF">OPV22_004836</name>
</gene>
<sequence>MWVKDADRDSVPNASDGWDLSTETSGPSIARTELASKPGEGASPNRSSSHRFPMVGFRTGRRVPGLSAVG</sequence>
<reference evidence="2 3" key="1">
    <citation type="submission" date="2022-12" db="EMBL/GenBank/DDBJ databases">
        <title>Chromosome-scale assembly of the Ensete ventricosum genome.</title>
        <authorList>
            <person name="Dussert Y."/>
            <person name="Stocks J."/>
            <person name="Wendawek A."/>
            <person name="Woldeyes F."/>
            <person name="Nichols R.A."/>
            <person name="Borrell J.S."/>
        </authorList>
    </citation>
    <scope>NUCLEOTIDE SEQUENCE [LARGE SCALE GENOMIC DNA]</scope>
    <source>
        <strain evidence="3">cv. Maze</strain>
        <tissue evidence="2">Seeds</tissue>
    </source>
</reference>
<dbReference type="AlphaFoldDB" id="A0AAV8RBH8"/>
<evidence type="ECO:0000313" key="3">
    <source>
        <dbReference type="Proteomes" id="UP001222027"/>
    </source>
</evidence>
<dbReference type="Proteomes" id="UP001222027">
    <property type="component" value="Unassembled WGS sequence"/>
</dbReference>
<dbReference type="EMBL" id="JAQQAF010000002">
    <property type="protein sequence ID" value="KAJ8503950.1"/>
    <property type="molecule type" value="Genomic_DNA"/>
</dbReference>
<evidence type="ECO:0000313" key="2">
    <source>
        <dbReference type="EMBL" id="KAJ8503950.1"/>
    </source>
</evidence>
<name>A0AAV8RBH8_ENSVE</name>
<feature type="region of interest" description="Disordered" evidence="1">
    <location>
        <begin position="1"/>
        <end position="70"/>
    </location>
</feature>
<feature type="compositionally biased region" description="Basic and acidic residues" evidence="1">
    <location>
        <begin position="1"/>
        <end position="10"/>
    </location>
</feature>
<evidence type="ECO:0000256" key="1">
    <source>
        <dbReference type="SAM" id="MobiDB-lite"/>
    </source>
</evidence>
<comment type="caution">
    <text evidence="2">The sequence shown here is derived from an EMBL/GenBank/DDBJ whole genome shotgun (WGS) entry which is preliminary data.</text>
</comment>
<protein>
    <submittedName>
        <fullName evidence="2">Uncharacterized protein</fullName>
    </submittedName>
</protein>
<proteinExistence type="predicted"/>
<accession>A0AAV8RBH8</accession>
<organism evidence="2 3">
    <name type="scientific">Ensete ventricosum</name>
    <name type="common">Abyssinian banana</name>
    <name type="synonym">Musa ensete</name>
    <dbReference type="NCBI Taxonomy" id="4639"/>
    <lineage>
        <taxon>Eukaryota</taxon>
        <taxon>Viridiplantae</taxon>
        <taxon>Streptophyta</taxon>
        <taxon>Embryophyta</taxon>
        <taxon>Tracheophyta</taxon>
        <taxon>Spermatophyta</taxon>
        <taxon>Magnoliopsida</taxon>
        <taxon>Liliopsida</taxon>
        <taxon>Zingiberales</taxon>
        <taxon>Musaceae</taxon>
        <taxon>Ensete</taxon>
    </lineage>
</organism>